<evidence type="ECO:0000256" key="6">
    <source>
        <dbReference type="RuleBase" id="RU366019"/>
    </source>
</evidence>
<organism evidence="9 10">
    <name type="scientific">Homarus americanus</name>
    <name type="common">American lobster</name>
    <dbReference type="NCBI Taxonomy" id="6706"/>
    <lineage>
        <taxon>Eukaryota</taxon>
        <taxon>Metazoa</taxon>
        <taxon>Ecdysozoa</taxon>
        <taxon>Arthropoda</taxon>
        <taxon>Crustacea</taxon>
        <taxon>Multicrustacea</taxon>
        <taxon>Malacostraca</taxon>
        <taxon>Eumalacostraca</taxon>
        <taxon>Eucarida</taxon>
        <taxon>Decapoda</taxon>
        <taxon>Pleocyemata</taxon>
        <taxon>Astacidea</taxon>
        <taxon>Nephropoidea</taxon>
        <taxon>Nephropidae</taxon>
        <taxon>Homarus</taxon>
    </lineage>
</organism>
<gene>
    <name evidence="9" type="primary">ASAH2-L</name>
    <name evidence="9" type="ORF">Hamer_G008085</name>
</gene>
<accession>A0A8J5JUV9</accession>
<dbReference type="GO" id="GO:0046872">
    <property type="term" value="F:metal ion binding"/>
    <property type="evidence" value="ECO:0007669"/>
    <property type="project" value="UniProtKB-KW"/>
</dbReference>
<dbReference type="Gene3D" id="2.60.40.2300">
    <property type="entry name" value="Neutral/alkaline non-lysosomal ceramidase, C-terminal domain"/>
    <property type="match status" value="1"/>
</dbReference>
<keyword evidence="4 6" id="KW-0378">Hydrolase</keyword>
<evidence type="ECO:0000259" key="8">
    <source>
        <dbReference type="Pfam" id="PF17048"/>
    </source>
</evidence>
<sequence>MLVIEKLQKDYGDLYGHDNVMLSGTHTHSGPAGYLQFLLFDITSLGFIQETLDAMVEGVYQSIKLAHENMVPGYLYLSSGELLNSSINRSPTSYLYNPEEERKKYLYDTDKTMTLLKIVGQDGTDLGMVNWFAVHPTSMNNTNKLISGDNKGYASQLFEKAMNPPGTLPGQGKFVAAFAQTNCGDVTPNIQGPKCIDTGLPCDLASSTCNGRVEKCIASGPGKNMIDSTRIIGHNQYEKAWELYHDPTAVKLSGSIQFAQQFIDMSNYTVNFADGSSAKTCIPALGYSFAAGTIDGPGAFDFTQGMTNGNPFWNMVSGLLHKPSPEQIACHAPKPILLDTGEINMPYPWHPRIVDTQVGRIGQLAILPVPGEFTTMCGRRFRDHVAATFAAGGLEGMVPVIAGLSNVYTHYVATVDEYQAQRYEAASTIYGPYTCYAYRQQYAYLANAVINGETPPAGPFPPDLSPYLITLLPGVMFDGTTPGSAFGDVVAQPYPLAYTGETVTAKFVSGHPRNDVQLGGTFLTVERQSDAGDWQVVATDASWETRFIWDRVSSLLGTSVATVKWDIPVDTPPGTYRITHTGHHKTLFRGVSQYHGTSDAFKVENGPPENNEIRARRIIRPRQPWWKRIFGL</sequence>
<dbReference type="GO" id="GO:0046514">
    <property type="term" value="P:ceramide catabolic process"/>
    <property type="evidence" value="ECO:0007669"/>
    <property type="project" value="InterPro"/>
</dbReference>
<keyword evidence="5" id="KW-0862">Zinc</keyword>
<comment type="caution">
    <text evidence="9">The sequence shown here is derived from an EMBL/GenBank/DDBJ whole genome shotgun (WGS) entry which is preliminary data.</text>
</comment>
<dbReference type="EC" id="3.5.1.23" evidence="2 6"/>
<comment type="similarity">
    <text evidence="1 6">Belongs to the neutral ceramidase family.</text>
</comment>
<feature type="binding site" evidence="5">
    <location>
        <position position="135"/>
    </location>
    <ligand>
        <name>Zn(2+)</name>
        <dbReference type="ChEBI" id="CHEBI:29105"/>
    </ligand>
</feature>
<dbReference type="AlphaFoldDB" id="A0A8J5JUV9"/>
<evidence type="ECO:0000313" key="9">
    <source>
        <dbReference type="EMBL" id="KAG7162528.1"/>
    </source>
</evidence>
<dbReference type="GO" id="GO:0042759">
    <property type="term" value="P:long-chain fatty acid biosynthetic process"/>
    <property type="evidence" value="ECO:0007669"/>
    <property type="project" value="TreeGrafter"/>
</dbReference>
<evidence type="ECO:0000256" key="2">
    <source>
        <dbReference type="ARBA" id="ARBA00011891"/>
    </source>
</evidence>
<proteinExistence type="inferred from homology"/>
<dbReference type="InterPro" id="IPR031329">
    <property type="entry name" value="NEUT/ALK_ceramidase_N"/>
</dbReference>
<feature type="binding site" evidence="5">
    <location>
        <position position="372"/>
    </location>
    <ligand>
        <name>Zn(2+)</name>
        <dbReference type="ChEBI" id="CHEBI:29105"/>
    </ligand>
</feature>
<dbReference type="GO" id="GO:0046512">
    <property type="term" value="P:sphingosine biosynthetic process"/>
    <property type="evidence" value="ECO:0007669"/>
    <property type="project" value="TreeGrafter"/>
</dbReference>
<keyword evidence="5" id="KW-0479">Metal-binding</keyword>
<protein>
    <recommendedName>
        <fullName evidence="3 6">Neutral ceramidase</fullName>
        <ecNumber evidence="2 6">3.5.1.23</ecNumber>
    </recommendedName>
</protein>
<dbReference type="Pfam" id="PF04734">
    <property type="entry name" value="Ceramidase_alk"/>
    <property type="match status" value="1"/>
</dbReference>
<dbReference type="GO" id="GO:0016020">
    <property type="term" value="C:membrane"/>
    <property type="evidence" value="ECO:0007669"/>
    <property type="project" value="GOC"/>
</dbReference>
<evidence type="ECO:0000256" key="4">
    <source>
        <dbReference type="ARBA" id="ARBA00022801"/>
    </source>
</evidence>
<dbReference type="EMBL" id="JAHLQT010027705">
    <property type="protein sequence ID" value="KAG7162528.1"/>
    <property type="molecule type" value="Genomic_DNA"/>
</dbReference>
<feature type="domain" description="Neutral/alkaline non-lysosomal ceramidase C-terminal" evidence="8">
    <location>
        <begin position="444"/>
        <end position="603"/>
    </location>
</feature>
<dbReference type="InterPro" id="IPR038445">
    <property type="entry name" value="NCDase_C_sf"/>
</dbReference>
<dbReference type="GO" id="GO:0017040">
    <property type="term" value="F:N-acylsphingosine amidohydrolase activity"/>
    <property type="evidence" value="ECO:0007669"/>
    <property type="project" value="UniProtKB-UniRule"/>
</dbReference>
<reference evidence="9" key="1">
    <citation type="journal article" date="2021" name="Sci. Adv.">
        <title>The American lobster genome reveals insights on longevity, neural, and immune adaptations.</title>
        <authorList>
            <person name="Polinski J.M."/>
            <person name="Zimin A.V."/>
            <person name="Clark K.F."/>
            <person name="Kohn A.B."/>
            <person name="Sadowski N."/>
            <person name="Timp W."/>
            <person name="Ptitsyn A."/>
            <person name="Khanna P."/>
            <person name="Romanova D.Y."/>
            <person name="Williams P."/>
            <person name="Greenwood S.J."/>
            <person name="Moroz L.L."/>
            <person name="Walt D.R."/>
            <person name="Bodnar A.G."/>
        </authorList>
    </citation>
    <scope>NUCLEOTIDE SEQUENCE</scope>
    <source>
        <strain evidence="9">GMGI-L3</strain>
    </source>
</reference>
<keyword evidence="6" id="KW-0443">Lipid metabolism</keyword>
<evidence type="ECO:0000256" key="1">
    <source>
        <dbReference type="ARBA" id="ARBA00009835"/>
    </source>
</evidence>
<name>A0A8J5JUV9_HOMAM</name>
<evidence type="ECO:0000313" key="10">
    <source>
        <dbReference type="Proteomes" id="UP000747542"/>
    </source>
</evidence>
<feature type="binding site" evidence="5">
    <location>
        <position position="411"/>
    </location>
    <ligand>
        <name>Zn(2+)</name>
        <dbReference type="ChEBI" id="CHEBI:29105"/>
    </ligand>
</feature>
<dbReference type="Proteomes" id="UP000747542">
    <property type="component" value="Unassembled WGS sequence"/>
</dbReference>
<dbReference type="PANTHER" id="PTHR12670">
    <property type="entry name" value="CERAMIDASE"/>
    <property type="match status" value="1"/>
</dbReference>
<dbReference type="InterPro" id="IPR006823">
    <property type="entry name" value="Ceramidase_alk"/>
</dbReference>
<keyword evidence="6" id="KW-0746">Sphingolipid metabolism</keyword>
<feature type="domain" description="Neutral/alkaline non-lysosomal ceramidase N-terminal" evidence="7">
    <location>
        <begin position="3"/>
        <end position="440"/>
    </location>
</feature>
<keyword evidence="10" id="KW-1185">Reference proteome</keyword>
<feature type="binding site" evidence="5">
    <location>
        <position position="26"/>
    </location>
    <ligand>
        <name>Zn(2+)</name>
        <dbReference type="ChEBI" id="CHEBI:29105"/>
    </ligand>
</feature>
<comment type="cofactor">
    <cofactor evidence="5">
        <name>Zn(2+)</name>
        <dbReference type="ChEBI" id="CHEBI:29105"/>
    </cofactor>
    <text evidence="5">Binds 1 zinc ion per subunit.</text>
</comment>
<dbReference type="Pfam" id="PF17048">
    <property type="entry name" value="Ceramidse_alk_C"/>
    <property type="match status" value="1"/>
</dbReference>
<comment type="catalytic activity">
    <reaction evidence="6">
        <text>an N-acylsphing-4-enine + H2O = sphing-4-enine + a fatty acid</text>
        <dbReference type="Rhea" id="RHEA:20856"/>
        <dbReference type="ChEBI" id="CHEBI:15377"/>
        <dbReference type="ChEBI" id="CHEBI:28868"/>
        <dbReference type="ChEBI" id="CHEBI:52639"/>
        <dbReference type="ChEBI" id="CHEBI:57756"/>
        <dbReference type="EC" id="3.5.1.23"/>
    </reaction>
</comment>
<dbReference type="GO" id="GO:0005576">
    <property type="term" value="C:extracellular region"/>
    <property type="evidence" value="ECO:0007669"/>
    <property type="project" value="TreeGrafter"/>
</dbReference>
<evidence type="ECO:0000259" key="7">
    <source>
        <dbReference type="Pfam" id="PF04734"/>
    </source>
</evidence>
<dbReference type="InterPro" id="IPR031331">
    <property type="entry name" value="NEUT/ALK_ceramidase_C"/>
</dbReference>
<evidence type="ECO:0000256" key="3">
    <source>
        <dbReference type="ARBA" id="ARBA00019235"/>
    </source>
</evidence>
<evidence type="ECO:0000256" key="5">
    <source>
        <dbReference type="PIRSR" id="PIRSR606823-2"/>
    </source>
</evidence>
<dbReference type="PANTHER" id="PTHR12670:SF1">
    <property type="entry name" value="NEUTRAL CERAMIDASE"/>
    <property type="match status" value="1"/>
</dbReference>